<dbReference type="STRING" id="472175.EL18_02602"/>
<comment type="subunit">
    <text evidence="9">The complex comprises the extracytoplasmic solute receptor protein and the two transmembrane proteins.</text>
</comment>
<evidence type="ECO:0000256" key="2">
    <source>
        <dbReference type="ARBA" id="ARBA00022448"/>
    </source>
</evidence>
<dbReference type="Proteomes" id="UP000053675">
    <property type="component" value="Unassembled WGS sequence"/>
</dbReference>
<evidence type="ECO:0000256" key="1">
    <source>
        <dbReference type="ARBA" id="ARBA00004429"/>
    </source>
</evidence>
<evidence type="ECO:0000313" key="11">
    <source>
        <dbReference type="EMBL" id="KFB08352.1"/>
    </source>
</evidence>
<dbReference type="AlphaFoldDB" id="A0A084U5W6"/>
<dbReference type="GO" id="GO:0022857">
    <property type="term" value="F:transmembrane transporter activity"/>
    <property type="evidence" value="ECO:0007669"/>
    <property type="project" value="UniProtKB-UniRule"/>
</dbReference>
<feature type="transmembrane region" description="Helical" evidence="9">
    <location>
        <begin position="113"/>
        <end position="138"/>
    </location>
</feature>
<evidence type="ECO:0000256" key="7">
    <source>
        <dbReference type="ARBA" id="ARBA00023136"/>
    </source>
</evidence>
<protein>
    <recommendedName>
        <fullName evidence="9">TRAP transporter small permease protein</fullName>
    </recommendedName>
</protein>
<feature type="transmembrane region" description="Helical" evidence="9">
    <location>
        <begin position="158"/>
        <end position="178"/>
    </location>
</feature>
<evidence type="ECO:0000259" key="10">
    <source>
        <dbReference type="Pfam" id="PF04290"/>
    </source>
</evidence>
<keyword evidence="3" id="KW-1003">Cell membrane</keyword>
<evidence type="ECO:0000256" key="8">
    <source>
        <dbReference type="ARBA" id="ARBA00038436"/>
    </source>
</evidence>
<evidence type="ECO:0000256" key="4">
    <source>
        <dbReference type="ARBA" id="ARBA00022519"/>
    </source>
</evidence>
<evidence type="ECO:0000256" key="5">
    <source>
        <dbReference type="ARBA" id="ARBA00022692"/>
    </source>
</evidence>
<comment type="function">
    <text evidence="9">Part of the tripartite ATP-independent periplasmic (TRAP) transport system.</text>
</comment>
<feature type="domain" description="Tripartite ATP-independent periplasmic transporters DctQ component" evidence="10">
    <location>
        <begin position="56"/>
        <end position="185"/>
    </location>
</feature>
<feature type="transmembrane region" description="Helical" evidence="9">
    <location>
        <begin position="81"/>
        <end position="101"/>
    </location>
</feature>
<name>A0A084U5W6_9HYPH</name>
<sequence length="201" mass="21327">MTKARATSNNGATAIRPLPRGPVAALQRAADLVSLLGAWIAGFCIVALTLLVLADIFLAFFSRYLHFIPSGTGIGWEYSAYLMGAAFLLGAGMTLRAGLQLRVELVMSSSHRIVVRVLEVVSAILGSAVSVTMAVWLFNFTLRTYGYGEVSQESYTPLWVPQAVLTLGASVLAFQMVARLVSALAGHPLENPTLGAASAIE</sequence>
<dbReference type="EMBL" id="JMQM01000002">
    <property type="protein sequence ID" value="KFB08352.1"/>
    <property type="molecule type" value="Genomic_DNA"/>
</dbReference>
<evidence type="ECO:0000313" key="12">
    <source>
        <dbReference type="Proteomes" id="UP000053675"/>
    </source>
</evidence>
<evidence type="ECO:0000256" key="6">
    <source>
        <dbReference type="ARBA" id="ARBA00022989"/>
    </source>
</evidence>
<dbReference type="Pfam" id="PF04290">
    <property type="entry name" value="DctQ"/>
    <property type="match status" value="1"/>
</dbReference>
<comment type="caution">
    <text evidence="11">The sequence shown here is derived from an EMBL/GenBank/DDBJ whole genome shotgun (WGS) entry which is preliminary data.</text>
</comment>
<dbReference type="InterPro" id="IPR007387">
    <property type="entry name" value="TRAP_DctQ"/>
</dbReference>
<organism evidence="11 12">
    <name type="scientific">Nitratireductor basaltis</name>
    <dbReference type="NCBI Taxonomy" id="472175"/>
    <lineage>
        <taxon>Bacteria</taxon>
        <taxon>Pseudomonadati</taxon>
        <taxon>Pseudomonadota</taxon>
        <taxon>Alphaproteobacteria</taxon>
        <taxon>Hyphomicrobiales</taxon>
        <taxon>Phyllobacteriaceae</taxon>
        <taxon>Nitratireductor</taxon>
    </lineage>
</organism>
<dbReference type="PANTHER" id="PTHR35011">
    <property type="entry name" value="2,3-DIKETO-L-GULONATE TRAP TRANSPORTER SMALL PERMEASE PROTEIN YIAM"/>
    <property type="match status" value="1"/>
</dbReference>
<keyword evidence="12" id="KW-1185">Reference proteome</keyword>
<evidence type="ECO:0000256" key="9">
    <source>
        <dbReference type="RuleBase" id="RU369079"/>
    </source>
</evidence>
<keyword evidence="4 9" id="KW-0997">Cell inner membrane</keyword>
<dbReference type="PATRIC" id="fig|472175.3.peg.2594"/>
<gene>
    <name evidence="11" type="ORF">EL18_02602</name>
</gene>
<dbReference type="eggNOG" id="COG3090">
    <property type="taxonomic scope" value="Bacteria"/>
</dbReference>
<reference evidence="11 12" key="1">
    <citation type="submission" date="2014-05" db="EMBL/GenBank/DDBJ databases">
        <title>Draft Genome Sequence of Nitratireductor basaltis Strain UMTGB225, A Marine Bacterium Isolated from Green Barrel Tunicate.</title>
        <authorList>
            <person name="Gan H.Y."/>
        </authorList>
    </citation>
    <scope>NUCLEOTIDE SEQUENCE [LARGE SCALE GENOMIC DNA]</scope>
    <source>
        <strain evidence="11 12">UMTGB225</strain>
    </source>
</reference>
<feature type="transmembrane region" description="Helical" evidence="9">
    <location>
        <begin position="36"/>
        <end position="61"/>
    </location>
</feature>
<comment type="similarity">
    <text evidence="8 9">Belongs to the TRAP transporter small permease family.</text>
</comment>
<keyword evidence="7 9" id="KW-0472">Membrane</keyword>
<keyword evidence="2 9" id="KW-0813">Transport</keyword>
<evidence type="ECO:0000256" key="3">
    <source>
        <dbReference type="ARBA" id="ARBA00022475"/>
    </source>
</evidence>
<keyword evidence="5 9" id="KW-0812">Transmembrane</keyword>
<keyword evidence="6 9" id="KW-1133">Transmembrane helix</keyword>
<comment type="subcellular location">
    <subcellularLocation>
        <location evidence="1 9">Cell inner membrane</location>
        <topology evidence="1 9">Multi-pass membrane protein</topology>
    </subcellularLocation>
</comment>
<dbReference type="GO" id="GO:0015740">
    <property type="term" value="P:C4-dicarboxylate transport"/>
    <property type="evidence" value="ECO:0007669"/>
    <property type="project" value="TreeGrafter"/>
</dbReference>
<dbReference type="GO" id="GO:0005886">
    <property type="term" value="C:plasma membrane"/>
    <property type="evidence" value="ECO:0007669"/>
    <property type="project" value="UniProtKB-SubCell"/>
</dbReference>
<dbReference type="PANTHER" id="PTHR35011:SF10">
    <property type="entry name" value="TRAP TRANSPORTER SMALL PERMEASE PROTEIN"/>
    <property type="match status" value="1"/>
</dbReference>
<accession>A0A084U5W6</accession>
<dbReference type="InterPro" id="IPR055348">
    <property type="entry name" value="DctQ"/>
</dbReference>
<proteinExistence type="inferred from homology"/>